<evidence type="ECO:0000256" key="1">
    <source>
        <dbReference type="ARBA" id="ARBA00001946"/>
    </source>
</evidence>
<dbReference type="Pfam" id="PF11799">
    <property type="entry name" value="IMS_C"/>
    <property type="match status" value="1"/>
</dbReference>
<evidence type="ECO:0000256" key="8">
    <source>
        <dbReference type="ARBA" id="ARBA00022695"/>
    </source>
</evidence>
<keyword evidence="15" id="KW-0239">DNA-directed DNA polymerase</keyword>
<dbReference type="EMBL" id="VJMJ01000160">
    <property type="protein sequence ID" value="KAF0729825.1"/>
    <property type="molecule type" value="Genomic_DNA"/>
</dbReference>
<evidence type="ECO:0000256" key="6">
    <source>
        <dbReference type="ARBA" id="ARBA00022457"/>
    </source>
</evidence>
<dbReference type="EC" id="2.7.7.7" evidence="4"/>
<evidence type="ECO:0000256" key="19">
    <source>
        <dbReference type="ARBA" id="ARBA00049244"/>
    </source>
</evidence>
<dbReference type="SUPFAM" id="SSF100879">
    <property type="entry name" value="Lesion bypass DNA polymerase (Y-family), little finger domain"/>
    <property type="match status" value="1"/>
</dbReference>
<comment type="cofactor">
    <cofactor evidence="1">
        <name>Mg(2+)</name>
        <dbReference type="ChEBI" id="CHEBI:18420"/>
    </cofactor>
</comment>
<evidence type="ECO:0000256" key="9">
    <source>
        <dbReference type="ARBA" id="ARBA00022705"/>
    </source>
</evidence>
<dbReference type="Gene3D" id="3.30.70.270">
    <property type="match status" value="1"/>
</dbReference>
<organism evidence="21 22">
    <name type="scientific">Aphanomyces euteiches</name>
    <dbReference type="NCBI Taxonomy" id="100861"/>
    <lineage>
        <taxon>Eukaryota</taxon>
        <taxon>Sar</taxon>
        <taxon>Stramenopiles</taxon>
        <taxon>Oomycota</taxon>
        <taxon>Saprolegniomycetes</taxon>
        <taxon>Saprolegniales</taxon>
        <taxon>Verrucalvaceae</taxon>
        <taxon>Aphanomyces</taxon>
    </lineage>
</organism>
<dbReference type="CDD" id="cd03586">
    <property type="entry name" value="PolY_Pol_IV_kappa"/>
    <property type="match status" value="1"/>
</dbReference>
<dbReference type="GO" id="GO:0008270">
    <property type="term" value="F:zinc ion binding"/>
    <property type="evidence" value="ECO:0007669"/>
    <property type="project" value="UniProtKB-KW"/>
</dbReference>
<dbReference type="GO" id="GO:0006281">
    <property type="term" value="P:DNA repair"/>
    <property type="evidence" value="ECO:0007669"/>
    <property type="project" value="UniProtKB-KW"/>
</dbReference>
<dbReference type="PANTHER" id="PTHR11076">
    <property type="entry name" value="DNA REPAIR POLYMERASE UMUC / TRANSFERASE FAMILY MEMBER"/>
    <property type="match status" value="1"/>
</dbReference>
<comment type="subcellular location">
    <subcellularLocation>
        <location evidence="2">Nucleus</location>
    </subcellularLocation>
</comment>
<dbReference type="VEuPathDB" id="FungiDB:AeMF1_018733"/>
<evidence type="ECO:0000256" key="11">
    <source>
        <dbReference type="ARBA" id="ARBA00022763"/>
    </source>
</evidence>
<keyword evidence="11" id="KW-0227">DNA damage</keyword>
<keyword evidence="16" id="KW-0238">DNA-binding</keyword>
<dbReference type="InterPro" id="IPR043502">
    <property type="entry name" value="DNA/RNA_pol_sf"/>
</dbReference>
<dbReference type="InterPro" id="IPR001126">
    <property type="entry name" value="UmuC"/>
</dbReference>
<keyword evidence="9" id="KW-0235">DNA replication</keyword>
<dbReference type="GO" id="GO:0005634">
    <property type="term" value="C:nucleus"/>
    <property type="evidence" value="ECO:0007669"/>
    <property type="project" value="UniProtKB-SubCell"/>
</dbReference>
<comment type="caution">
    <text evidence="21">The sequence shown here is derived from an EMBL/GenBank/DDBJ whole genome shotgun (WGS) entry which is preliminary data.</text>
</comment>
<evidence type="ECO:0000313" key="22">
    <source>
        <dbReference type="Proteomes" id="UP000481153"/>
    </source>
</evidence>
<evidence type="ECO:0000256" key="10">
    <source>
        <dbReference type="ARBA" id="ARBA00022723"/>
    </source>
</evidence>
<dbReference type="GO" id="GO:0003684">
    <property type="term" value="F:damaged DNA binding"/>
    <property type="evidence" value="ECO:0007669"/>
    <property type="project" value="InterPro"/>
</dbReference>
<evidence type="ECO:0000256" key="4">
    <source>
        <dbReference type="ARBA" id="ARBA00012417"/>
    </source>
</evidence>
<dbReference type="GO" id="GO:0042276">
    <property type="term" value="P:error-prone translesion synthesis"/>
    <property type="evidence" value="ECO:0007669"/>
    <property type="project" value="TreeGrafter"/>
</dbReference>
<sequence length="531" mass="59455">MSSSKEHLFVFSNPKAGMDGIDRETINQTIYDLSKDSAFFKNTVEKDTQVDQKIAAMRARLMQKKPQDLVPDVDRRVALLEESRDLSRIHLVVDMDMFFAAVEMRDNPALENVPMAVGGMGMISTANYIARKFGVRAAMPGFIAKKLCPSLVFVAPNFSKYTEVAKKTREVFRQYDPDFKSGSLDEAYLDITERVMDRIESSSSNLTREDAAAAVAAELREEITRVTKLTASAGIAVNPRLAKVCSDLNKPNGQYILPFNRDAIMKFVAHLPVRKFGGIGKVREKMLTALGVSTGGDLFEARYNIFHVFSETTAQWFLSLSLGVAEPRQREESGIQKSVSRESTFGLVDNLQTLLEKCQELVRHVHQDLDELDLHGKCLTLKLKTVDFAVKTRAWSCKSHLNLASMLDIACRLVVKEWNAEKNKHKYRLIGIRMSMLEPKKDINSSNGGATSACRQQTLSQTIETKPAPGLCDSSSSSSKEPCPICGHQFDVWSIFLVNEHIEQCLAKTQRPKKSVKQSFFEPKKSSHSNI</sequence>
<keyword evidence="17" id="KW-0234">DNA repair</keyword>
<evidence type="ECO:0000256" key="13">
    <source>
        <dbReference type="ARBA" id="ARBA00022833"/>
    </source>
</evidence>
<dbReference type="InterPro" id="IPR036775">
    <property type="entry name" value="DNA_pol_Y-fam_lit_finger_sf"/>
</dbReference>
<proteinExistence type="inferred from homology"/>
<evidence type="ECO:0000256" key="17">
    <source>
        <dbReference type="ARBA" id="ARBA00023204"/>
    </source>
</evidence>
<dbReference type="InterPro" id="IPR050116">
    <property type="entry name" value="DNA_polymerase-Y"/>
</dbReference>
<dbReference type="InterPro" id="IPR017961">
    <property type="entry name" value="DNA_pol_Y-fam_little_finger"/>
</dbReference>
<keyword evidence="18" id="KW-0539">Nucleus</keyword>
<dbReference type="NCBIfam" id="NF002677">
    <property type="entry name" value="PRK02406.1"/>
    <property type="match status" value="1"/>
</dbReference>
<gene>
    <name evidence="21" type="ORF">Ae201684_012608</name>
</gene>
<evidence type="ECO:0000256" key="18">
    <source>
        <dbReference type="ARBA" id="ARBA00023242"/>
    </source>
</evidence>
<keyword evidence="6" id="KW-0515">Mutator protein</keyword>
<dbReference type="FunFam" id="3.40.1170.60:FF:000002">
    <property type="entry name" value="Polymerase (DNA directed) kappa"/>
    <property type="match status" value="1"/>
</dbReference>
<evidence type="ECO:0000256" key="15">
    <source>
        <dbReference type="ARBA" id="ARBA00022932"/>
    </source>
</evidence>
<dbReference type="Gene3D" id="1.10.150.20">
    <property type="entry name" value="5' to 3' exonuclease, C-terminal subdomain"/>
    <property type="match status" value="1"/>
</dbReference>
<dbReference type="GO" id="GO:0003887">
    <property type="term" value="F:DNA-directed DNA polymerase activity"/>
    <property type="evidence" value="ECO:0007669"/>
    <property type="project" value="UniProtKB-KW"/>
</dbReference>
<evidence type="ECO:0000256" key="14">
    <source>
        <dbReference type="ARBA" id="ARBA00022842"/>
    </source>
</evidence>
<accession>A0A6G0WR00</accession>
<dbReference type="FunFam" id="1.10.150.810:FF:000001">
    <property type="entry name" value="DNA polymerase kappa"/>
    <property type="match status" value="1"/>
</dbReference>
<dbReference type="Pfam" id="PF00817">
    <property type="entry name" value="IMS"/>
    <property type="match status" value="1"/>
</dbReference>
<reference evidence="21 22" key="1">
    <citation type="submission" date="2019-07" db="EMBL/GenBank/DDBJ databases">
        <title>Genomics analysis of Aphanomyces spp. identifies a new class of oomycete effector associated with host adaptation.</title>
        <authorList>
            <person name="Gaulin E."/>
        </authorList>
    </citation>
    <scope>NUCLEOTIDE SEQUENCE [LARGE SCALE GENOMIC DNA]</scope>
    <source>
        <strain evidence="21 22">ATCC 201684</strain>
    </source>
</reference>
<feature type="domain" description="UmuC" evidence="20">
    <location>
        <begin position="90"/>
        <end position="280"/>
    </location>
</feature>
<dbReference type="Gene3D" id="3.30.1490.100">
    <property type="entry name" value="DNA polymerase, Y-family, little finger domain"/>
    <property type="match status" value="1"/>
</dbReference>
<dbReference type="FunFam" id="3.30.1490.100:FF:000004">
    <property type="entry name" value="DNA polymerase IV"/>
    <property type="match status" value="1"/>
</dbReference>
<evidence type="ECO:0000259" key="20">
    <source>
        <dbReference type="PROSITE" id="PS50173"/>
    </source>
</evidence>
<dbReference type="Gene3D" id="3.40.1170.60">
    <property type="match status" value="1"/>
</dbReference>
<dbReference type="InterPro" id="IPR043128">
    <property type="entry name" value="Rev_trsase/Diguanyl_cyclase"/>
</dbReference>
<dbReference type="Proteomes" id="UP000481153">
    <property type="component" value="Unassembled WGS sequence"/>
</dbReference>
<evidence type="ECO:0000256" key="2">
    <source>
        <dbReference type="ARBA" id="ARBA00004123"/>
    </source>
</evidence>
<dbReference type="InterPro" id="IPR022880">
    <property type="entry name" value="DNApol_IV"/>
</dbReference>
<dbReference type="InterPro" id="IPR024728">
    <property type="entry name" value="PolY_HhH_motif"/>
</dbReference>
<protein>
    <recommendedName>
        <fullName evidence="5">DNA polymerase kappa</fullName>
        <ecNumber evidence="4">2.7.7.7</ecNumber>
    </recommendedName>
</protein>
<keyword evidence="22" id="KW-1185">Reference proteome</keyword>
<evidence type="ECO:0000256" key="3">
    <source>
        <dbReference type="ARBA" id="ARBA00010945"/>
    </source>
</evidence>
<dbReference type="GO" id="GO:0006260">
    <property type="term" value="P:DNA replication"/>
    <property type="evidence" value="ECO:0007669"/>
    <property type="project" value="UniProtKB-KW"/>
</dbReference>
<dbReference type="AlphaFoldDB" id="A0A6G0WR00"/>
<dbReference type="FunFam" id="1.10.150.810:FF:000003">
    <property type="entry name" value="DNA polymerase kappa subunit"/>
    <property type="match status" value="1"/>
</dbReference>
<evidence type="ECO:0000313" key="21">
    <source>
        <dbReference type="EMBL" id="KAF0729825.1"/>
    </source>
</evidence>
<keyword evidence="13" id="KW-0862">Zinc</keyword>
<dbReference type="PANTHER" id="PTHR11076:SF33">
    <property type="entry name" value="DNA POLYMERASE KAPPA"/>
    <property type="match status" value="1"/>
</dbReference>
<evidence type="ECO:0000256" key="5">
    <source>
        <dbReference type="ARBA" id="ARBA00016178"/>
    </source>
</evidence>
<keyword evidence="12" id="KW-0863">Zinc-finger</keyword>
<dbReference type="SUPFAM" id="SSF56672">
    <property type="entry name" value="DNA/RNA polymerases"/>
    <property type="match status" value="1"/>
</dbReference>
<comment type="catalytic activity">
    <reaction evidence="19">
        <text>DNA(n) + a 2'-deoxyribonucleoside 5'-triphosphate = DNA(n+1) + diphosphate</text>
        <dbReference type="Rhea" id="RHEA:22508"/>
        <dbReference type="Rhea" id="RHEA-COMP:17339"/>
        <dbReference type="Rhea" id="RHEA-COMP:17340"/>
        <dbReference type="ChEBI" id="CHEBI:33019"/>
        <dbReference type="ChEBI" id="CHEBI:61560"/>
        <dbReference type="ChEBI" id="CHEBI:173112"/>
        <dbReference type="EC" id="2.7.7.7"/>
    </reaction>
</comment>
<dbReference type="PROSITE" id="PS50173">
    <property type="entry name" value="UMUC"/>
    <property type="match status" value="1"/>
</dbReference>
<evidence type="ECO:0000256" key="7">
    <source>
        <dbReference type="ARBA" id="ARBA00022679"/>
    </source>
</evidence>
<evidence type="ECO:0000256" key="12">
    <source>
        <dbReference type="ARBA" id="ARBA00022771"/>
    </source>
</evidence>
<evidence type="ECO:0000256" key="16">
    <source>
        <dbReference type="ARBA" id="ARBA00023125"/>
    </source>
</evidence>
<keyword evidence="8" id="KW-0548">Nucleotidyltransferase</keyword>
<dbReference type="Gene3D" id="1.10.150.810">
    <property type="match status" value="1"/>
</dbReference>
<keyword evidence="10" id="KW-0479">Metal-binding</keyword>
<name>A0A6G0WR00_9STRA</name>
<dbReference type="Pfam" id="PF11798">
    <property type="entry name" value="IMS_HHH"/>
    <property type="match status" value="1"/>
</dbReference>
<keyword evidence="7" id="KW-0808">Transferase</keyword>
<comment type="similarity">
    <text evidence="3">Belongs to the DNA polymerase type-Y family.</text>
</comment>
<keyword evidence="14" id="KW-0460">Magnesium</keyword>